<dbReference type="AlphaFoldDB" id="W4MAB5"/>
<dbReference type="Proteomes" id="UP000019140">
    <property type="component" value="Unassembled WGS sequence"/>
</dbReference>
<organism evidence="4 5">
    <name type="scientific">Candidatus Entotheonella gemina</name>
    <dbReference type="NCBI Taxonomy" id="1429439"/>
    <lineage>
        <taxon>Bacteria</taxon>
        <taxon>Pseudomonadati</taxon>
        <taxon>Nitrospinota/Tectimicrobiota group</taxon>
        <taxon>Candidatus Tectimicrobiota</taxon>
        <taxon>Candidatus Entotheonellia</taxon>
        <taxon>Candidatus Entotheonellales</taxon>
        <taxon>Candidatus Entotheonellaceae</taxon>
        <taxon>Candidatus Entotheonella</taxon>
    </lineage>
</organism>
<dbReference type="InterPro" id="IPR036291">
    <property type="entry name" value="NAD(P)-bd_dom_sf"/>
</dbReference>
<evidence type="ECO:0000313" key="4">
    <source>
        <dbReference type="EMBL" id="ETX07289.1"/>
    </source>
</evidence>
<dbReference type="GO" id="GO:0000166">
    <property type="term" value="F:nucleotide binding"/>
    <property type="evidence" value="ECO:0007669"/>
    <property type="project" value="InterPro"/>
</dbReference>
<dbReference type="Gene3D" id="3.40.50.720">
    <property type="entry name" value="NAD(P)-binding Rossmann-like Domain"/>
    <property type="match status" value="1"/>
</dbReference>
<dbReference type="SUPFAM" id="SSF55347">
    <property type="entry name" value="Glyceraldehyde-3-phosphate dehydrogenase-like, C-terminal domain"/>
    <property type="match status" value="1"/>
</dbReference>
<keyword evidence="5" id="KW-1185">Reference proteome</keyword>
<dbReference type="Pfam" id="PF01408">
    <property type="entry name" value="GFO_IDH_MocA"/>
    <property type="match status" value="1"/>
</dbReference>
<accession>W4MAB5</accession>
<gene>
    <name evidence="4" type="ORF">ETSY2_12095</name>
</gene>
<evidence type="ECO:0000256" key="1">
    <source>
        <dbReference type="ARBA" id="ARBA00023002"/>
    </source>
</evidence>
<proteinExistence type="predicted"/>
<dbReference type="EMBL" id="AZHX01000485">
    <property type="protein sequence ID" value="ETX07289.1"/>
    <property type="molecule type" value="Genomic_DNA"/>
</dbReference>
<dbReference type="GO" id="GO:0016491">
    <property type="term" value="F:oxidoreductase activity"/>
    <property type="evidence" value="ECO:0007669"/>
    <property type="project" value="UniProtKB-KW"/>
</dbReference>
<dbReference type="Gene3D" id="3.30.360.10">
    <property type="entry name" value="Dihydrodipicolinate Reductase, domain 2"/>
    <property type="match status" value="1"/>
</dbReference>
<protein>
    <recommendedName>
        <fullName evidence="6">Oxidoreductase</fullName>
    </recommendedName>
</protein>
<evidence type="ECO:0008006" key="6">
    <source>
        <dbReference type="Google" id="ProtNLM"/>
    </source>
</evidence>
<evidence type="ECO:0000259" key="2">
    <source>
        <dbReference type="Pfam" id="PF01408"/>
    </source>
</evidence>
<reference evidence="4 5" key="1">
    <citation type="journal article" date="2014" name="Nature">
        <title>An environmental bacterial taxon with a large and distinct metabolic repertoire.</title>
        <authorList>
            <person name="Wilson M.C."/>
            <person name="Mori T."/>
            <person name="Ruckert C."/>
            <person name="Uria A.R."/>
            <person name="Helf M.J."/>
            <person name="Takada K."/>
            <person name="Gernert C."/>
            <person name="Steffens U.A."/>
            <person name="Heycke N."/>
            <person name="Schmitt S."/>
            <person name="Rinke C."/>
            <person name="Helfrich E.J."/>
            <person name="Brachmann A.O."/>
            <person name="Gurgui C."/>
            <person name="Wakimoto T."/>
            <person name="Kracht M."/>
            <person name="Crusemann M."/>
            <person name="Hentschel U."/>
            <person name="Abe I."/>
            <person name="Matsunaga S."/>
            <person name="Kalinowski J."/>
            <person name="Takeyama H."/>
            <person name="Piel J."/>
        </authorList>
    </citation>
    <scope>NUCLEOTIDE SEQUENCE [LARGE SCALE GENOMIC DNA]</scope>
    <source>
        <strain evidence="5">TSY2</strain>
    </source>
</reference>
<dbReference type="PANTHER" id="PTHR43818:SF11">
    <property type="entry name" value="BCDNA.GH03377"/>
    <property type="match status" value="1"/>
</dbReference>
<keyword evidence="1" id="KW-0560">Oxidoreductase</keyword>
<dbReference type="PANTHER" id="PTHR43818">
    <property type="entry name" value="BCDNA.GH03377"/>
    <property type="match status" value="1"/>
</dbReference>
<dbReference type="SUPFAM" id="SSF51735">
    <property type="entry name" value="NAD(P)-binding Rossmann-fold domains"/>
    <property type="match status" value="1"/>
</dbReference>
<sequence>MAIEKIRVGLIGANVNRGWGPSAHIPALLALPEYELTAVCTAHKETAEEAANAFGARLAFSDHEELVQHPDIDLVTVSVRVPFHHELTTSALQAGKHVYTEWPLGVTLQETQDMAALARTQGVRTLIGLQGRGSPALIRLKELVAEGYVGEVLACHLSAFGAVGLDRTSDRIWAKDRSSGVGALQIQFGHYMDALCFCVGDITEVSAVVSTQVSQWTFTDVGTTMDVTTPDNVLMSGKLAGGAVVSAHVASIPWHGRGPKIEIYGREGTLVYHGSHISHTKLEGARSTEADMQELPIPERLMWVPSDVPQGPPFNVAQMYRRFAEAIQSGERMEPDFDTAVRRHQLLEAVQTASDQGGRVVLDG</sequence>
<feature type="domain" description="Gal80p-like C-terminal" evidence="3">
    <location>
        <begin position="135"/>
        <end position="272"/>
    </location>
</feature>
<dbReference type="HOGENOM" id="CLU_023194_25_0_7"/>
<name>W4MAB5_9BACT</name>
<evidence type="ECO:0000259" key="3">
    <source>
        <dbReference type="Pfam" id="PF22685"/>
    </source>
</evidence>
<dbReference type="InterPro" id="IPR000683">
    <property type="entry name" value="Gfo/Idh/MocA-like_OxRdtase_N"/>
</dbReference>
<dbReference type="InterPro" id="IPR055080">
    <property type="entry name" value="Gal80p-like_C"/>
</dbReference>
<evidence type="ECO:0000313" key="5">
    <source>
        <dbReference type="Proteomes" id="UP000019140"/>
    </source>
</evidence>
<dbReference type="Pfam" id="PF22685">
    <property type="entry name" value="Gal80p_C-like"/>
    <property type="match status" value="1"/>
</dbReference>
<dbReference type="InterPro" id="IPR050463">
    <property type="entry name" value="Gfo/Idh/MocA_oxidrdct_glycsds"/>
</dbReference>
<feature type="domain" description="Gfo/Idh/MocA-like oxidoreductase N-terminal" evidence="2">
    <location>
        <begin position="6"/>
        <end position="127"/>
    </location>
</feature>
<comment type="caution">
    <text evidence="4">The sequence shown here is derived from an EMBL/GenBank/DDBJ whole genome shotgun (WGS) entry which is preliminary data.</text>
</comment>